<dbReference type="Pfam" id="PF04229">
    <property type="entry name" value="GrpB"/>
    <property type="match status" value="1"/>
</dbReference>
<dbReference type="PANTHER" id="PTHR34822:SF1">
    <property type="entry name" value="GRPB FAMILY PROTEIN"/>
    <property type="match status" value="1"/>
</dbReference>
<sequence>MNDKDPIKTKAHEIITFEEGDPNENPWVVGPPDTEHIEVVPYDKAWPTLFDTLSQRIASAPDIKALEIAHVGSTAVPGLSAKPVIDIDLIVEDPEDEASYIPALTAIGYTHRVREPSWYQHRMLRLNTPRVNLHIFGPDCPEHLRHLLFRDWLSGHPQDRKRYEEAKTAALSGAATVQQYNMNKQQVIREIYQRIFAHNGWIPEN</sequence>
<dbReference type="PANTHER" id="PTHR34822">
    <property type="entry name" value="GRPB DOMAIN PROTEIN (AFU_ORTHOLOGUE AFUA_1G01530)"/>
    <property type="match status" value="1"/>
</dbReference>
<dbReference type="OrthoDB" id="9799092at2"/>
<evidence type="ECO:0000313" key="2">
    <source>
        <dbReference type="Proteomes" id="UP000302163"/>
    </source>
</evidence>
<dbReference type="InterPro" id="IPR043519">
    <property type="entry name" value="NT_sf"/>
</dbReference>
<dbReference type="RefSeq" id="WP_138097479.1">
    <property type="nucleotide sequence ID" value="NZ_CP040428.1"/>
</dbReference>
<dbReference type="Proteomes" id="UP000302163">
    <property type="component" value="Chromosome"/>
</dbReference>
<evidence type="ECO:0000313" key="1">
    <source>
        <dbReference type="EMBL" id="QCT21323.1"/>
    </source>
</evidence>
<reference evidence="1 2" key="1">
    <citation type="submission" date="2019-05" db="EMBL/GenBank/DDBJ databases">
        <title>Complete genome sequence of Izhakiella calystegiae KSNA2, an endophyte isolated from beach morning glory (Calystegia soldanella).</title>
        <authorList>
            <person name="Jiang L."/>
            <person name="Jeong J.C."/>
            <person name="Kim C.Y."/>
            <person name="Kim D.H."/>
            <person name="Kim S.W."/>
            <person name="Lee j."/>
        </authorList>
    </citation>
    <scope>NUCLEOTIDE SEQUENCE [LARGE SCALE GENOMIC DNA]</scope>
    <source>
        <strain evidence="1 2">KSNA2</strain>
    </source>
</reference>
<accession>A0A4P8YM95</accession>
<gene>
    <name evidence="1" type="ORF">FEM41_17555</name>
</gene>
<proteinExistence type="predicted"/>
<dbReference type="SUPFAM" id="SSF81301">
    <property type="entry name" value="Nucleotidyltransferase"/>
    <property type="match status" value="1"/>
</dbReference>
<dbReference type="KEGG" id="izh:FEM41_17555"/>
<organism evidence="1 2">
    <name type="scientific">Jejubacter calystegiae</name>
    <dbReference type="NCBI Taxonomy" id="2579935"/>
    <lineage>
        <taxon>Bacteria</taxon>
        <taxon>Pseudomonadati</taxon>
        <taxon>Pseudomonadota</taxon>
        <taxon>Gammaproteobacteria</taxon>
        <taxon>Enterobacterales</taxon>
        <taxon>Enterobacteriaceae</taxon>
        <taxon>Jejubacter</taxon>
    </lineage>
</organism>
<name>A0A4P8YM95_9ENTR</name>
<protein>
    <submittedName>
        <fullName evidence="1">GrpB family protein</fullName>
    </submittedName>
</protein>
<dbReference type="AlphaFoldDB" id="A0A4P8YM95"/>
<dbReference type="InterPro" id="IPR007344">
    <property type="entry name" value="GrpB/CoaE"/>
</dbReference>
<dbReference type="EMBL" id="CP040428">
    <property type="protein sequence ID" value="QCT21323.1"/>
    <property type="molecule type" value="Genomic_DNA"/>
</dbReference>
<keyword evidence="2" id="KW-1185">Reference proteome</keyword>
<dbReference type="Gene3D" id="3.30.460.10">
    <property type="entry name" value="Beta Polymerase, domain 2"/>
    <property type="match status" value="1"/>
</dbReference>